<evidence type="ECO:0000259" key="1">
    <source>
        <dbReference type="Pfam" id="PF13472"/>
    </source>
</evidence>
<dbReference type="EMBL" id="CP000842">
    <property type="protein sequence ID" value="ABW32793.1"/>
    <property type="molecule type" value="Genomic_DNA"/>
</dbReference>
<name>A8ZP57_ACAM1</name>
<dbReference type="RefSeq" id="WP_012168057.1">
    <property type="nucleotide sequence ID" value="NC_009930.1"/>
</dbReference>
<protein>
    <recommendedName>
        <fullName evidence="1">SGNH hydrolase-type esterase domain-containing protein</fullName>
    </recommendedName>
</protein>
<dbReference type="OrthoDB" id="2546654at2"/>
<organism evidence="2 3">
    <name type="scientific">Acaryochloris marina (strain MBIC 11017)</name>
    <dbReference type="NCBI Taxonomy" id="329726"/>
    <lineage>
        <taxon>Bacteria</taxon>
        <taxon>Bacillati</taxon>
        <taxon>Cyanobacteriota</taxon>
        <taxon>Cyanophyceae</taxon>
        <taxon>Acaryochloridales</taxon>
        <taxon>Acaryochloridaceae</taxon>
        <taxon>Acaryochloris</taxon>
    </lineage>
</organism>
<dbReference type="InterPro" id="IPR036514">
    <property type="entry name" value="SGNH_hydro_sf"/>
</dbReference>
<proteinExistence type="predicted"/>
<evidence type="ECO:0000313" key="3">
    <source>
        <dbReference type="Proteomes" id="UP000000268"/>
    </source>
</evidence>
<sequence length="294" mass="33833">MASARENLESAIESIRNSSNEFAFQFRIIRFPNALIGIAEGDSWFDYPPSWIEDPEKGDLINQLNTFKLGDERKFNILRIAEAGDTLENMVFGNDLDKLGEPRKNQFLRTLALVRRYKPKFVLFSGGGNDVVGDGLEAFINHNMLKGKYGLLRDSYVDYILEEVFREIFETFISEILDIDDNIQILLHGYGYAIPDGKPVVGDENFGFIGPWMAPTFARKRIDFEDGQKIIIKLIDKFNILLKTIAHNNKNNVHYLDLREVIQQDDWANELHLTVTGYEKVVKVYTDKLLEIFP</sequence>
<dbReference type="AlphaFoldDB" id="A8ZP57"/>
<keyword evidence="3" id="KW-1185">Reference proteome</keyword>
<evidence type="ECO:0000313" key="2">
    <source>
        <dbReference type="EMBL" id="ABW32793.1"/>
    </source>
</evidence>
<feature type="domain" description="SGNH hydrolase-type esterase" evidence="1">
    <location>
        <begin position="105"/>
        <end position="279"/>
    </location>
</feature>
<accession>A8ZP57</accession>
<dbReference type="HOGENOM" id="CLU_945348_0_0_3"/>
<dbReference type="KEGG" id="amr:AM1_E0023"/>
<dbReference type="Proteomes" id="UP000000268">
    <property type="component" value="Plasmid pREB5"/>
</dbReference>
<gene>
    <name evidence="2" type="ordered locus">AM1_E0023</name>
</gene>
<dbReference type="Pfam" id="PF13472">
    <property type="entry name" value="Lipase_GDSL_2"/>
    <property type="match status" value="1"/>
</dbReference>
<reference evidence="2 3" key="1">
    <citation type="journal article" date="2008" name="Proc. Natl. Acad. Sci. U.S.A.">
        <title>Niche adaptation and genome expansion in the chlorophyll d-producing cyanobacterium Acaryochloris marina.</title>
        <authorList>
            <person name="Swingley W.D."/>
            <person name="Chen M."/>
            <person name="Cheung P.C."/>
            <person name="Conrad A.L."/>
            <person name="Dejesa L.C."/>
            <person name="Hao J."/>
            <person name="Honchak B.M."/>
            <person name="Karbach L.E."/>
            <person name="Kurdoglu A."/>
            <person name="Lahiri S."/>
            <person name="Mastrian S.D."/>
            <person name="Miyashita H."/>
            <person name="Page L."/>
            <person name="Ramakrishna P."/>
            <person name="Satoh S."/>
            <person name="Sattley W.M."/>
            <person name="Shimada Y."/>
            <person name="Taylor H.L."/>
            <person name="Tomo T."/>
            <person name="Tsuchiya T."/>
            <person name="Wang Z.T."/>
            <person name="Raymond J."/>
            <person name="Mimuro M."/>
            <person name="Blankenship R.E."/>
            <person name="Touchman J.W."/>
        </authorList>
    </citation>
    <scope>NUCLEOTIDE SEQUENCE [LARGE SCALE GENOMIC DNA]</scope>
    <source>
        <strain evidence="3">MBIC 11017</strain>
        <plasmid evidence="3">Plasmid pREB5</plasmid>
    </source>
</reference>
<geneLocation type="plasmid" evidence="2 3">
    <name>pREB5</name>
</geneLocation>
<keyword evidence="2" id="KW-0614">Plasmid</keyword>
<dbReference type="InterPro" id="IPR013830">
    <property type="entry name" value="SGNH_hydro"/>
</dbReference>
<dbReference type="Gene3D" id="3.40.50.1110">
    <property type="entry name" value="SGNH hydrolase"/>
    <property type="match status" value="1"/>
</dbReference>
<dbReference type="SUPFAM" id="SSF52266">
    <property type="entry name" value="SGNH hydrolase"/>
    <property type="match status" value="1"/>
</dbReference>